<keyword evidence="2" id="KW-1185">Reference proteome</keyword>
<evidence type="ECO:0000313" key="2">
    <source>
        <dbReference type="Proteomes" id="UP000310108"/>
    </source>
</evidence>
<reference evidence="1 2" key="1">
    <citation type="journal article" date="2019" name="PLoS ONE">
        <title>Comparative genome analysis indicates high evolutionary potential of pathogenicity genes in Colletotrichum tanaceti.</title>
        <authorList>
            <person name="Lelwala R.V."/>
            <person name="Korhonen P.K."/>
            <person name="Young N.D."/>
            <person name="Scott J.B."/>
            <person name="Ades P.A."/>
            <person name="Gasser R.B."/>
            <person name="Taylor P.W.J."/>
        </authorList>
    </citation>
    <scope>NUCLEOTIDE SEQUENCE [LARGE SCALE GENOMIC DNA]</scope>
    <source>
        <strain evidence="1">BRIP57314</strain>
    </source>
</reference>
<dbReference type="EMBL" id="PJEX01000018">
    <property type="protein sequence ID" value="TKW58887.1"/>
    <property type="molecule type" value="Genomic_DNA"/>
</dbReference>
<dbReference type="AlphaFoldDB" id="A0A4U6XSJ0"/>
<dbReference type="Proteomes" id="UP000310108">
    <property type="component" value="Unassembled WGS sequence"/>
</dbReference>
<gene>
    <name evidence="1" type="ORF">CTA1_8692</name>
</gene>
<name>A0A4U6XSJ0_9PEZI</name>
<comment type="caution">
    <text evidence="1">The sequence shown here is derived from an EMBL/GenBank/DDBJ whole genome shotgun (WGS) entry which is preliminary data.</text>
</comment>
<evidence type="ECO:0000313" key="1">
    <source>
        <dbReference type="EMBL" id="TKW58887.1"/>
    </source>
</evidence>
<accession>A0A4U6XSJ0</accession>
<sequence>MYSIKGSESPESPVGRAFGFQESIIQTIDDFFLIGGKQMQQRGLSRVLKACTVVKQKLLKMARSCRMIQDSFGDFRACLYQSLNHCGTVASQLFVIPNVTESRFIGFGDVKKRAHDLKRPEATCEM</sequence>
<protein>
    <submittedName>
        <fullName evidence="1">Uncharacterized protein</fullName>
    </submittedName>
</protein>
<proteinExistence type="predicted"/>
<organism evidence="1 2">
    <name type="scientific">Colletotrichum tanaceti</name>
    <dbReference type="NCBI Taxonomy" id="1306861"/>
    <lineage>
        <taxon>Eukaryota</taxon>
        <taxon>Fungi</taxon>
        <taxon>Dikarya</taxon>
        <taxon>Ascomycota</taxon>
        <taxon>Pezizomycotina</taxon>
        <taxon>Sordariomycetes</taxon>
        <taxon>Hypocreomycetidae</taxon>
        <taxon>Glomerellales</taxon>
        <taxon>Glomerellaceae</taxon>
        <taxon>Colletotrichum</taxon>
        <taxon>Colletotrichum destructivum species complex</taxon>
    </lineage>
</organism>